<dbReference type="Proteomes" id="UP001500967">
    <property type="component" value="Unassembled WGS sequence"/>
</dbReference>
<proteinExistence type="predicted"/>
<evidence type="ECO:0000313" key="2">
    <source>
        <dbReference type="EMBL" id="GAA0282877.1"/>
    </source>
</evidence>
<dbReference type="Pfam" id="PF04149">
    <property type="entry name" value="DUF397"/>
    <property type="match status" value="1"/>
</dbReference>
<comment type="caution">
    <text evidence="2">The sequence shown here is derived from an EMBL/GenBank/DDBJ whole genome shotgun (WGS) entry which is preliminary data.</text>
</comment>
<dbReference type="EMBL" id="BAAAGX010000046">
    <property type="protein sequence ID" value="GAA0282877.1"/>
    <property type="molecule type" value="Genomic_DNA"/>
</dbReference>
<protein>
    <recommendedName>
        <fullName evidence="1">DUF397 domain-containing protein</fullName>
    </recommendedName>
</protein>
<evidence type="ECO:0000259" key="1">
    <source>
        <dbReference type="Pfam" id="PF04149"/>
    </source>
</evidence>
<sequence length="70" mass="7585">MWSVAKKDGEFRKSTYSGIGNCVEVAVDNVGVRMRDSKTVPGGVVLAFTTSVWSDFLADTKGGRFDPPSR</sequence>
<name>A0ABN0V9Y7_9ACTN</name>
<evidence type="ECO:0000313" key="3">
    <source>
        <dbReference type="Proteomes" id="UP001500967"/>
    </source>
</evidence>
<accession>A0ABN0V9Y7</accession>
<gene>
    <name evidence="2" type="ORF">GCM10009539_83610</name>
</gene>
<reference evidence="2 3" key="1">
    <citation type="journal article" date="2019" name="Int. J. Syst. Evol. Microbiol.">
        <title>The Global Catalogue of Microorganisms (GCM) 10K type strain sequencing project: providing services to taxonomists for standard genome sequencing and annotation.</title>
        <authorList>
            <consortium name="The Broad Institute Genomics Platform"/>
            <consortium name="The Broad Institute Genome Sequencing Center for Infectious Disease"/>
            <person name="Wu L."/>
            <person name="Ma J."/>
        </authorList>
    </citation>
    <scope>NUCLEOTIDE SEQUENCE [LARGE SCALE GENOMIC DNA]</scope>
    <source>
        <strain evidence="2 3">JCM 10425</strain>
    </source>
</reference>
<keyword evidence="3" id="KW-1185">Reference proteome</keyword>
<organism evidence="2 3">
    <name type="scientific">Cryptosporangium japonicum</name>
    <dbReference type="NCBI Taxonomy" id="80872"/>
    <lineage>
        <taxon>Bacteria</taxon>
        <taxon>Bacillati</taxon>
        <taxon>Actinomycetota</taxon>
        <taxon>Actinomycetes</taxon>
        <taxon>Cryptosporangiales</taxon>
        <taxon>Cryptosporangiaceae</taxon>
        <taxon>Cryptosporangium</taxon>
    </lineage>
</organism>
<dbReference type="InterPro" id="IPR007278">
    <property type="entry name" value="DUF397"/>
</dbReference>
<feature type="domain" description="DUF397" evidence="1">
    <location>
        <begin position="11"/>
        <end position="61"/>
    </location>
</feature>